<evidence type="ECO:0000313" key="3">
    <source>
        <dbReference type="Proteomes" id="UP000823775"/>
    </source>
</evidence>
<gene>
    <name evidence="2" type="ORF">HAX54_013156</name>
</gene>
<dbReference type="EMBL" id="JACEIK010017849">
    <property type="protein sequence ID" value="MCE5165919.1"/>
    <property type="molecule type" value="Genomic_DNA"/>
</dbReference>
<dbReference type="Proteomes" id="UP000823775">
    <property type="component" value="Unassembled WGS sequence"/>
</dbReference>
<organism evidence="2 3">
    <name type="scientific">Datura stramonium</name>
    <name type="common">Jimsonweed</name>
    <name type="synonym">Common thornapple</name>
    <dbReference type="NCBI Taxonomy" id="4076"/>
    <lineage>
        <taxon>Eukaryota</taxon>
        <taxon>Viridiplantae</taxon>
        <taxon>Streptophyta</taxon>
        <taxon>Embryophyta</taxon>
        <taxon>Tracheophyta</taxon>
        <taxon>Spermatophyta</taxon>
        <taxon>Magnoliopsida</taxon>
        <taxon>eudicotyledons</taxon>
        <taxon>Gunneridae</taxon>
        <taxon>Pentapetalae</taxon>
        <taxon>asterids</taxon>
        <taxon>lamiids</taxon>
        <taxon>Solanales</taxon>
        <taxon>Solanaceae</taxon>
        <taxon>Solanoideae</taxon>
        <taxon>Datureae</taxon>
        <taxon>Datura</taxon>
    </lineage>
</organism>
<feature type="non-terminal residue" evidence="2">
    <location>
        <position position="1"/>
    </location>
</feature>
<evidence type="ECO:0000256" key="1">
    <source>
        <dbReference type="SAM" id="MobiDB-lite"/>
    </source>
</evidence>
<accession>A0ABS8Y4G2</accession>
<protein>
    <submittedName>
        <fullName evidence="2">Uncharacterized protein</fullName>
    </submittedName>
</protein>
<feature type="non-terminal residue" evidence="2">
    <location>
        <position position="130"/>
    </location>
</feature>
<comment type="caution">
    <text evidence="2">The sequence shown here is derived from an EMBL/GenBank/DDBJ whole genome shotgun (WGS) entry which is preliminary data.</text>
</comment>
<evidence type="ECO:0000313" key="2">
    <source>
        <dbReference type="EMBL" id="MCE5165919.1"/>
    </source>
</evidence>
<reference evidence="2 3" key="1">
    <citation type="journal article" date="2021" name="BMC Genomics">
        <title>Datura genome reveals duplications of psychoactive alkaloid biosynthetic genes and high mutation rate following tissue culture.</title>
        <authorList>
            <person name="Rajewski A."/>
            <person name="Carter-House D."/>
            <person name="Stajich J."/>
            <person name="Litt A."/>
        </authorList>
    </citation>
    <scope>NUCLEOTIDE SEQUENCE [LARGE SCALE GENOMIC DNA]</scope>
    <source>
        <strain evidence="2">AR-01</strain>
    </source>
</reference>
<feature type="compositionally biased region" description="Basic and acidic residues" evidence="1">
    <location>
        <begin position="76"/>
        <end position="87"/>
    </location>
</feature>
<feature type="region of interest" description="Disordered" evidence="1">
    <location>
        <begin position="63"/>
        <end position="91"/>
    </location>
</feature>
<proteinExistence type="predicted"/>
<sequence>SSGSVVSVAECSINRERFLVTRLGDIRSENADMSNKKSCEKHNRLPVEGFLCSANLRRVNRSLRNPRKGYRPMGTHAHEAPAEREGLPGRMPMRAGFFEKARADSETWDHGLVMNEGKLFELSLPAAYVV</sequence>
<keyword evidence="3" id="KW-1185">Reference proteome</keyword>
<name>A0ABS8Y4G2_DATST</name>